<gene>
    <name evidence="1" type="ORF">EJO69_02840</name>
</gene>
<proteinExistence type="predicted"/>
<evidence type="ECO:0000313" key="1">
    <source>
        <dbReference type="EMBL" id="AZN29359.1"/>
    </source>
</evidence>
<dbReference type="OrthoDB" id="2088281at2"/>
<organism evidence="1 2">
    <name type="scientific">Flaviflexus salsibiostraticola</name>
    <dbReference type="NCBI Taxonomy" id="1282737"/>
    <lineage>
        <taxon>Bacteria</taxon>
        <taxon>Bacillati</taxon>
        <taxon>Actinomycetota</taxon>
        <taxon>Actinomycetes</taxon>
        <taxon>Actinomycetales</taxon>
        <taxon>Actinomycetaceae</taxon>
        <taxon>Flaviflexus</taxon>
    </lineage>
</organism>
<dbReference type="Proteomes" id="UP000270021">
    <property type="component" value="Chromosome"/>
</dbReference>
<reference evidence="1 2" key="1">
    <citation type="submission" date="2018-12" db="EMBL/GenBank/DDBJ databases">
        <title>Complete genome sequence of Flaviflexus salsibiostraticola KCTC 33148.</title>
        <authorList>
            <person name="Bae J.-W."/>
        </authorList>
    </citation>
    <scope>NUCLEOTIDE SEQUENCE [LARGE SCALE GENOMIC DNA]</scope>
    <source>
        <strain evidence="1 2">KCTC 33148</strain>
    </source>
</reference>
<accession>A0A3S8Z769</accession>
<dbReference type="RefSeq" id="WP_126038963.1">
    <property type="nucleotide sequence ID" value="NZ_CP034438.1"/>
</dbReference>
<sequence>MTTGLLIPADAAAPIQELTFAGVGDYRAVISDWTNDVWLERLGVTVHVDLGGIAKGLPLNIRASRLMWSDRPDLIDTVKLYGDAVLVGNDGSGEETDVPEAVHRALTEPGEYAVLLKVAGRPWELHSEGHEHYLEAITTGLVLMQCWPDAEDMRVLPAAEARQFLSSQPS</sequence>
<dbReference type="AlphaFoldDB" id="A0A3S8Z769"/>
<keyword evidence="2" id="KW-1185">Reference proteome</keyword>
<evidence type="ECO:0000313" key="2">
    <source>
        <dbReference type="Proteomes" id="UP000270021"/>
    </source>
</evidence>
<dbReference type="EMBL" id="CP034438">
    <property type="protein sequence ID" value="AZN29359.1"/>
    <property type="molecule type" value="Genomic_DNA"/>
</dbReference>
<evidence type="ECO:0008006" key="3">
    <source>
        <dbReference type="Google" id="ProtNLM"/>
    </source>
</evidence>
<dbReference type="KEGG" id="fsl:EJO69_02840"/>
<name>A0A3S8Z769_9ACTO</name>
<protein>
    <recommendedName>
        <fullName evidence="3">DUF3846 domain-containing protein</fullName>
    </recommendedName>
</protein>